<dbReference type="InterPro" id="IPR001466">
    <property type="entry name" value="Beta-lactam-related"/>
</dbReference>
<evidence type="ECO:0000313" key="4">
    <source>
        <dbReference type="EMBL" id="KAA5375430.1"/>
    </source>
</evidence>
<accession>A0A642PJE5</accession>
<comment type="caution">
    <text evidence="4">The sequence shown here is derived from an EMBL/GenBank/DDBJ whole genome shotgun (WGS) entry which is preliminary data.</text>
</comment>
<feature type="compositionally biased region" description="Basic and acidic residues" evidence="2">
    <location>
        <begin position="315"/>
        <end position="324"/>
    </location>
</feature>
<dbReference type="InterPro" id="IPR050789">
    <property type="entry name" value="Diverse_Enzym_Activities"/>
</dbReference>
<dbReference type="EMBL" id="VVZE01000305">
    <property type="protein sequence ID" value="KAA5375430.1"/>
    <property type="molecule type" value="Genomic_DNA"/>
</dbReference>
<feature type="non-terminal residue" evidence="4">
    <location>
        <position position="335"/>
    </location>
</feature>
<dbReference type="SUPFAM" id="SSF56601">
    <property type="entry name" value="beta-lactamase/transpeptidase-like"/>
    <property type="match status" value="1"/>
</dbReference>
<dbReference type="GO" id="GO:0016787">
    <property type="term" value="F:hydrolase activity"/>
    <property type="evidence" value="ECO:0007669"/>
    <property type="project" value="UniProtKB-KW"/>
</dbReference>
<feature type="non-terminal residue" evidence="4">
    <location>
        <position position="1"/>
    </location>
</feature>
<protein>
    <submittedName>
        <fullName evidence="4">Serine hydrolase</fullName>
    </submittedName>
</protein>
<name>A0A642PJE5_9BACT</name>
<dbReference type="AlphaFoldDB" id="A0A642PJE5"/>
<sequence length="335" mass="38052">VVLKDGREMYNKAFGTHVWNEAGSKALPVKKTDVYDIASLTKTTATLLAVMKLYDGGRLNLTDRVSDYLPFLQDTDKKNITVRELLMHESGLPSTLLFYQEAIDEESYTGTLFKARPDARHSARIGRQTWANPKFRFRQGLTSKVQTPEYTMQVSDSLWLNRSFKQEYLQKIVDTPLRDKRYRYSCVGFILLQQLVEARTGMSMDEYLAKEFYTPMGLERTGYLPLRFLKKEDIVPSSTDPFLRKTTLQGFVHDESAAFQGGVSGNAGLFSTAEEVAKVYQMLLNGGELDGKRYLSKETCRVFTTTVSRISRRGLGFDKPDRHNPQKSPCAESAP</sequence>
<feature type="region of interest" description="Disordered" evidence="2">
    <location>
        <begin position="314"/>
        <end position="335"/>
    </location>
</feature>
<dbReference type="Gene3D" id="3.40.710.10">
    <property type="entry name" value="DD-peptidase/beta-lactamase superfamily"/>
    <property type="match status" value="1"/>
</dbReference>
<dbReference type="InterPro" id="IPR012338">
    <property type="entry name" value="Beta-lactam/transpept-like"/>
</dbReference>
<organism evidence="4">
    <name type="scientific">Phocaeicola dorei</name>
    <dbReference type="NCBI Taxonomy" id="357276"/>
    <lineage>
        <taxon>Bacteria</taxon>
        <taxon>Pseudomonadati</taxon>
        <taxon>Bacteroidota</taxon>
        <taxon>Bacteroidia</taxon>
        <taxon>Bacteroidales</taxon>
        <taxon>Bacteroidaceae</taxon>
        <taxon>Phocaeicola</taxon>
    </lineage>
</organism>
<gene>
    <name evidence="4" type="ORF">F2Y44_24875</name>
</gene>
<dbReference type="PANTHER" id="PTHR43283:SF11">
    <property type="entry name" value="BETA-LACTAMASE-RELATED DOMAIN-CONTAINING PROTEIN"/>
    <property type="match status" value="1"/>
</dbReference>
<keyword evidence="1 4" id="KW-0378">Hydrolase</keyword>
<evidence type="ECO:0000256" key="2">
    <source>
        <dbReference type="SAM" id="MobiDB-lite"/>
    </source>
</evidence>
<evidence type="ECO:0000259" key="3">
    <source>
        <dbReference type="Pfam" id="PF00144"/>
    </source>
</evidence>
<evidence type="ECO:0000256" key="1">
    <source>
        <dbReference type="ARBA" id="ARBA00022801"/>
    </source>
</evidence>
<dbReference type="RefSeq" id="WP_149943297.1">
    <property type="nucleotide sequence ID" value="NZ_VVZE01000305.1"/>
</dbReference>
<reference evidence="4" key="1">
    <citation type="journal article" date="2019" name="Nat. Med.">
        <title>A library of human gut bacterial isolates paired with longitudinal multiomics data enables mechanistic microbiome research.</title>
        <authorList>
            <person name="Poyet M."/>
            <person name="Groussin M."/>
            <person name="Gibbons S.M."/>
            <person name="Avila-Pacheco J."/>
            <person name="Jiang X."/>
            <person name="Kearney S.M."/>
            <person name="Perrotta A.R."/>
            <person name="Berdy B."/>
            <person name="Zhao S."/>
            <person name="Lieberman T.D."/>
            <person name="Swanson P.K."/>
            <person name="Smith M."/>
            <person name="Roesemann S."/>
            <person name="Alexander J.E."/>
            <person name="Rich S.A."/>
            <person name="Livny J."/>
            <person name="Vlamakis H."/>
            <person name="Clish C."/>
            <person name="Bullock K."/>
            <person name="Deik A."/>
            <person name="Scott J."/>
            <person name="Pierce K.A."/>
            <person name="Xavier R.J."/>
            <person name="Alm E.J."/>
        </authorList>
    </citation>
    <scope>NUCLEOTIDE SEQUENCE [LARGE SCALE GENOMIC DNA]</scope>
    <source>
        <strain evidence="4">BIOML-A8</strain>
    </source>
</reference>
<dbReference type="Pfam" id="PF00144">
    <property type="entry name" value="Beta-lactamase"/>
    <property type="match status" value="1"/>
</dbReference>
<proteinExistence type="predicted"/>
<dbReference type="PANTHER" id="PTHR43283">
    <property type="entry name" value="BETA-LACTAMASE-RELATED"/>
    <property type="match status" value="1"/>
</dbReference>
<feature type="domain" description="Beta-lactamase-related" evidence="3">
    <location>
        <begin position="2"/>
        <end position="305"/>
    </location>
</feature>